<feature type="signal peptide" evidence="2">
    <location>
        <begin position="1"/>
        <end position="17"/>
    </location>
</feature>
<protein>
    <recommendedName>
        <fullName evidence="5">Secreted protein</fullName>
    </recommendedName>
</protein>
<proteinExistence type="predicted"/>
<keyword evidence="4" id="KW-1185">Reference proteome</keyword>
<sequence length="89" mass="10087">MLLWSLWHAMEWTTALQLQLVQWTCNAWGWEVATLMEQSQLSHRGDCCRSHSAMGEGNQGQGGGGHPHLTFLQPKPQPFLISTHTQEDM</sequence>
<evidence type="ECO:0000256" key="2">
    <source>
        <dbReference type="SAM" id="SignalP"/>
    </source>
</evidence>
<accession>A0A4U6W8Y3</accession>
<evidence type="ECO:0000313" key="3">
    <source>
        <dbReference type="EMBL" id="TKW38154.1"/>
    </source>
</evidence>
<reference evidence="3" key="1">
    <citation type="submission" date="2019-03" db="EMBL/GenBank/DDBJ databases">
        <title>WGS assembly of Setaria viridis.</title>
        <authorList>
            <person name="Huang P."/>
            <person name="Jenkins J."/>
            <person name="Grimwood J."/>
            <person name="Barry K."/>
            <person name="Healey A."/>
            <person name="Mamidi S."/>
            <person name="Sreedasyam A."/>
            <person name="Shu S."/>
            <person name="Feldman M."/>
            <person name="Wu J."/>
            <person name="Yu Y."/>
            <person name="Chen C."/>
            <person name="Johnson J."/>
            <person name="Rokhsar D."/>
            <person name="Baxter I."/>
            <person name="Schmutz J."/>
            <person name="Brutnell T."/>
            <person name="Kellogg E."/>
        </authorList>
    </citation>
    <scope>NUCLEOTIDE SEQUENCE [LARGE SCALE GENOMIC DNA]</scope>
</reference>
<feature type="compositionally biased region" description="Polar residues" evidence="1">
    <location>
        <begin position="80"/>
        <end position="89"/>
    </location>
</feature>
<dbReference type="Proteomes" id="UP000298652">
    <property type="component" value="Chromosome 1"/>
</dbReference>
<feature type="chain" id="PRO_5020204928" description="Secreted protein" evidence="2">
    <location>
        <begin position="18"/>
        <end position="89"/>
    </location>
</feature>
<gene>
    <name evidence="3" type="ORF">SEVIR_1G095801v2</name>
</gene>
<name>A0A4U6W8Y3_SETVI</name>
<evidence type="ECO:0000256" key="1">
    <source>
        <dbReference type="SAM" id="MobiDB-lite"/>
    </source>
</evidence>
<evidence type="ECO:0008006" key="5">
    <source>
        <dbReference type="Google" id="ProtNLM"/>
    </source>
</evidence>
<feature type="compositionally biased region" description="Gly residues" evidence="1">
    <location>
        <begin position="57"/>
        <end position="66"/>
    </location>
</feature>
<keyword evidence="2" id="KW-0732">Signal</keyword>
<organism evidence="3 4">
    <name type="scientific">Setaria viridis</name>
    <name type="common">Green bristlegrass</name>
    <name type="synonym">Setaria italica subsp. viridis</name>
    <dbReference type="NCBI Taxonomy" id="4556"/>
    <lineage>
        <taxon>Eukaryota</taxon>
        <taxon>Viridiplantae</taxon>
        <taxon>Streptophyta</taxon>
        <taxon>Embryophyta</taxon>
        <taxon>Tracheophyta</taxon>
        <taxon>Spermatophyta</taxon>
        <taxon>Magnoliopsida</taxon>
        <taxon>Liliopsida</taxon>
        <taxon>Poales</taxon>
        <taxon>Poaceae</taxon>
        <taxon>PACMAD clade</taxon>
        <taxon>Panicoideae</taxon>
        <taxon>Panicodae</taxon>
        <taxon>Paniceae</taxon>
        <taxon>Cenchrinae</taxon>
        <taxon>Setaria</taxon>
    </lineage>
</organism>
<dbReference type="AlphaFoldDB" id="A0A4U6W8Y3"/>
<dbReference type="Gramene" id="TKW38154">
    <property type="protein sequence ID" value="TKW38154"/>
    <property type="gene ID" value="SEVIR_1G095801v2"/>
</dbReference>
<evidence type="ECO:0000313" key="4">
    <source>
        <dbReference type="Proteomes" id="UP000298652"/>
    </source>
</evidence>
<dbReference type="EMBL" id="CM016552">
    <property type="protein sequence ID" value="TKW38154.1"/>
    <property type="molecule type" value="Genomic_DNA"/>
</dbReference>
<feature type="region of interest" description="Disordered" evidence="1">
    <location>
        <begin position="52"/>
        <end position="89"/>
    </location>
</feature>